<keyword evidence="1" id="KW-0812">Transmembrane</keyword>
<feature type="transmembrane region" description="Helical" evidence="1">
    <location>
        <begin position="77"/>
        <end position="99"/>
    </location>
</feature>
<organism evidence="2 3">
    <name type="scientific">Pyrococcus abyssi (strain GE5 / Orsay)</name>
    <dbReference type="NCBI Taxonomy" id="272844"/>
    <lineage>
        <taxon>Archaea</taxon>
        <taxon>Methanobacteriati</taxon>
        <taxon>Methanobacteriota</taxon>
        <taxon>Thermococci</taxon>
        <taxon>Thermococcales</taxon>
        <taxon>Thermococcaceae</taxon>
        <taxon>Pyrococcus</taxon>
    </lineage>
</organism>
<keyword evidence="1" id="KW-1133">Transmembrane helix</keyword>
<evidence type="ECO:0000256" key="1">
    <source>
        <dbReference type="SAM" id="Phobius"/>
    </source>
</evidence>
<sequence length="116" mass="13439">MEVHYVVDFWILLFEDSEAFAVVSREFSSVAEDYVVADGHEGFEVEVEGRVVVAFVVEVVGVFKVFLSVGFEFVEVYHSFSLVIMITINMYKSFLVIMLTTKKEKDRVVIMLTFWF</sequence>
<dbReference type="Proteomes" id="UP000009139">
    <property type="component" value="Chromosome"/>
</dbReference>
<protein>
    <recommendedName>
        <fullName evidence="4">Transmembrane protein</fullName>
    </recommendedName>
</protein>
<dbReference type="AlphaFoldDB" id="G8ZKM2"/>
<evidence type="ECO:0000313" key="2">
    <source>
        <dbReference type="EMBL" id="CCE70665.1"/>
    </source>
</evidence>
<dbReference type="EMBL" id="HE613800">
    <property type="protein sequence ID" value="CCE70665.1"/>
    <property type="molecule type" value="Genomic_DNA"/>
</dbReference>
<name>G8ZKM2_PYRAB</name>
<evidence type="ECO:0008006" key="4">
    <source>
        <dbReference type="Google" id="ProtNLM"/>
    </source>
</evidence>
<proteinExistence type="predicted"/>
<evidence type="ECO:0000313" key="3">
    <source>
        <dbReference type="Proteomes" id="UP000009139"/>
    </source>
</evidence>
<accession>G8ZKM2</accession>
<gene>
    <name evidence="2" type="ordered locus">PAB1566.2n</name>
</gene>
<reference evidence="2 3" key="1">
    <citation type="journal article" date="2012" name="Curr. Microbiol.">
        <title>Re-annotation of two hyperthermophilic archaea Pyrococcus abyssi GE5 and Pyrococcus furiosus DSM 3638.</title>
        <authorList>
            <person name="Gao J."/>
            <person name="Wang J."/>
        </authorList>
    </citation>
    <scope>GENOME REANNOTATION</scope>
    <source>
        <strain evidence="3">GE5 / Orsay</strain>
    </source>
</reference>
<keyword evidence="1" id="KW-0472">Membrane</keyword>
<feature type="transmembrane region" description="Helical" evidence="1">
    <location>
        <begin position="51"/>
        <end position="71"/>
    </location>
</feature>
<comment type="miscellaneous">
    <text evidence="2">The sequence shown here is derived from an EMBL/GenBank/DDBJ third party annotation (TPA) entry.</text>
</comment>